<dbReference type="Proteomes" id="UP000002212">
    <property type="component" value="Chromosome"/>
</dbReference>
<dbReference type="HOGENOM" id="CLU_2357846_0_0_11"/>
<dbReference type="KEGG" id="rop:ROP_54350"/>
<gene>
    <name evidence="1" type="ordered locus">ROP_54350</name>
</gene>
<organism evidence="1 2">
    <name type="scientific">Rhodococcus opacus (strain B4)</name>
    <dbReference type="NCBI Taxonomy" id="632772"/>
    <lineage>
        <taxon>Bacteria</taxon>
        <taxon>Bacillati</taxon>
        <taxon>Actinomycetota</taxon>
        <taxon>Actinomycetes</taxon>
        <taxon>Mycobacteriales</taxon>
        <taxon>Nocardiaceae</taxon>
        <taxon>Rhodococcus</taxon>
    </lineage>
</organism>
<proteinExistence type="predicted"/>
<name>C1AWA9_RHOOB</name>
<dbReference type="AlphaFoldDB" id="C1AWA9"/>
<sequence length="96" mass="10601">MWSNVRDIAALLECYETAPQRTAMVGLMAILADEDAVPGFRCEITDLNALLAFVIGENPCPTKTLAFVNECRAALGLRLHTWDEFMELEERAKAGA</sequence>
<dbReference type="RefSeq" id="WP_015889183.1">
    <property type="nucleotide sequence ID" value="NC_012522.1"/>
</dbReference>
<reference evidence="1 2" key="1">
    <citation type="submission" date="2009-03" db="EMBL/GenBank/DDBJ databases">
        <title>Comparison of the complete genome sequences of Rhodococcus erythropolis PR4 and Rhodococcus opacus B4.</title>
        <authorList>
            <person name="Takarada H."/>
            <person name="Sekine M."/>
            <person name="Hosoyama A."/>
            <person name="Yamada R."/>
            <person name="Fujisawa T."/>
            <person name="Omata S."/>
            <person name="Shimizu A."/>
            <person name="Tsukatani N."/>
            <person name="Tanikawa S."/>
            <person name="Fujita N."/>
            <person name="Harayama S."/>
        </authorList>
    </citation>
    <scope>NUCLEOTIDE SEQUENCE [LARGE SCALE GENOMIC DNA]</scope>
    <source>
        <strain evidence="1 2">B4</strain>
    </source>
</reference>
<accession>C1AWA9</accession>
<evidence type="ECO:0000313" key="1">
    <source>
        <dbReference type="EMBL" id="BAH53682.1"/>
    </source>
</evidence>
<protein>
    <submittedName>
        <fullName evidence="1">Uncharacterized protein</fullName>
    </submittedName>
</protein>
<dbReference type="EMBL" id="AP011115">
    <property type="protein sequence ID" value="BAH53682.1"/>
    <property type="molecule type" value="Genomic_DNA"/>
</dbReference>
<dbReference type="STRING" id="632772.ROP_54350"/>
<dbReference type="PATRIC" id="fig|632772.20.peg.5674"/>
<evidence type="ECO:0000313" key="2">
    <source>
        <dbReference type="Proteomes" id="UP000002212"/>
    </source>
</evidence>